<dbReference type="PANTHER" id="PTHR43280:SF2">
    <property type="entry name" value="HTH-TYPE TRANSCRIPTIONAL REGULATOR EXSA"/>
    <property type="match status" value="1"/>
</dbReference>
<keyword evidence="2" id="KW-0378">Hydrolase</keyword>
<dbReference type="Pfam" id="PF07883">
    <property type="entry name" value="Cupin_2"/>
    <property type="match status" value="1"/>
</dbReference>
<name>A0A7X2SPH0_9FIRM</name>
<dbReference type="InterPro" id="IPR037923">
    <property type="entry name" value="HTH-like"/>
</dbReference>
<dbReference type="PRINTS" id="PR00745">
    <property type="entry name" value="GLHYDRLASE39"/>
</dbReference>
<dbReference type="AlphaFoldDB" id="A0A7X2SPH0"/>
<evidence type="ECO:0000256" key="1">
    <source>
        <dbReference type="ARBA" id="ARBA00008875"/>
    </source>
</evidence>
<reference evidence="10" key="2">
    <citation type="journal article" date="2020" name="Cell Host Microbe">
        <title>Functional and Genomic Variation between Human-Derived Isolates of Lachnospiraceae Reveals Inter- and Intra-Species Diversity.</title>
        <authorList>
            <person name="Sorbara M.T."/>
            <person name="Littmann E.R."/>
            <person name="Fontana E."/>
            <person name="Moody T.U."/>
            <person name="Kohout C.E."/>
            <person name="Gjonbalaj M."/>
            <person name="Eaton V."/>
            <person name="Seok R."/>
            <person name="Leiner I.M."/>
            <person name="Pamer E.G."/>
        </authorList>
    </citation>
    <scope>NUCLEOTIDE SEQUENCE</scope>
    <source>
        <strain evidence="10">MSK.16.45</strain>
    </source>
</reference>
<comment type="caution">
    <text evidence="9">The sequence shown here is derived from an EMBL/GenBank/DDBJ whole genome shotgun (WGS) entry which is preliminary data.</text>
</comment>
<keyword evidence="3" id="KW-0805">Transcription regulation</keyword>
<dbReference type="InterPro" id="IPR017853">
    <property type="entry name" value="GH"/>
</dbReference>
<dbReference type="InterPro" id="IPR018062">
    <property type="entry name" value="HTH_AraC-typ_CS"/>
</dbReference>
<dbReference type="PROSITE" id="PS00041">
    <property type="entry name" value="HTH_ARAC_FAMILY_1"/>
    <property type="match status" value="1"/>
</dbReference>
<dbReference type="InterPro" id="IPR014710">
    <property type="entry name" value="RmlC-like_jellyroll"/>
</dbReference>
<dbReference type="GO" id="GO:0005975">
    <property type="term" value="P:carbohydrate metabolic process"/>
    <property type="evidence" value="ECO:0007669"/>
    <property type="project" value="InterPro"/>
</dbReference>
<dbReference type="Gene3D" id="3.20.20.80">
    <property type="entry name" value="Glycosidases"/>
    <property type="match status" value="1"/>
</dbReference>
<dbReference type="PROSITE" id="PS01124">
    <property type="entry name" value="HTH_ARAC_FAMILY_2"/>
    <property type="match status" value="1"/>
</dbReference>
<dbReference type="GO" id="GO:0043565">
    <property type="term" value="F:sequence-specific DNA binding"/>
    <property type="evidence" value="ECO:0007669"/>
    <property type="project" value="InterPro"/>
</dbReference>
<sequence length="800" mass="94642">MEIMRTMMDFEFDTKKVQNTHFHQDLEILYVLDGGLEIQIESEKYELGKGDFLLINANKRHSIRETEEELLTASFRINFSMLAEYLGTNQILFWCNTTADKNEAYEQLRKILDRVLNRFYDKEGEGALYLNSIYYEALYVLTSYFRIKADDSRLKDDVTPDNSRVFEIQNYVQANYQKQISLNDLAKKLYLSNAYLSKYIKKRFGLSFLEYVNNIRLFHAVDEMLYTDKKITRIALDNGFPTTASFNKVFKEVYNMTPSGYRTSVRQKTKEEVQDTESKEQIEQRVKKYLAGNTVLQDEVAAKNLDLFTVDAKETTELKKNWNAIINIGKVDALLDSEMQQQVLIMKQELGFRYVRVWNIFVQDMYEEKDGSWHYNFSRVDRGLDFLVENQLKPYIELSFKPIHVSYTLYSTLTEKENDIIFHDRDSYDKVMNDFASHLINRYGMDEVESWYFELWKDDRLNMMDEKGWYFDCFEIGYHALKRISDRIKVGGAGFALGYDRYQYHQLIQNWKKQKVKPDFISMYSYSYLLIQQDSMYFGKRSLDNNFVKNQTDIFKQVLQEEEFMAEELHITEWNYTISNRNCISDSCAHGAYVMKTCIESIGNVDKMGYWHGSDLHTEYYDTEAVLYGDNGLLTRDGIKKPSFYAFHFMNFLQSQLLGKTENAVLSTDGRGTYTIVCHNCKRFNYRYTMKEEKDIRIEDLEELYEDTDAVHLKFCINHVENGDYIMRVFYVNSENGSVQDVWGDMDYLKNLSKGEVEYIRRGAMPKVEMRKIHVEDGVLRVDTKLMAHEIKALDIHYQY</sequence>
<dbReference type="SUPFAM" id="SSF51445">
    <property type="entry name" value="(Trans)glycosidases"/>
    <property type="match status" value="1"/>
</dbReference>
<dbReference type="SUPFAM" id="SSF46689">
    <property type="entry name" value="Homeodomain-like"/>
    <property type="match status" value="2"/>
</dbReference>
<dbReference type="Proteomes" id="UP001193756">
    <property type="component" value="Unassembled WGS sequence"/>
</dbReference>
<dbReference type="Pfam" id="PF01229">
    <property type="entry name" value="Glyco_hydro_39"/>
    <property type="match status" value="1"/>
</dbReference>
<dbReference type="SUPFAM" id="SSF51011">
    <property type="entry name" value="Glycosyl hydrolase domain"/>
    <property type="match status" value="1"/>
</dbReference>
<dbReference type="GO" id="GO:0004553">
    <property type="term" value="F:hydrolase activity, hydrolyzing O-glycosyl compounds"/>
    <property type="evidence" value="ECO:0007669"/>
    <property type="project" value="InterPro"/>
</dbReference>
<reference evidence="10" key="3">
    <citation type="submission" date="2020-02" db="EMBL/GenBank/DDBJ databases">
        <authorList>
            <person name="Littmann E."/>
            <person name="Sorbara M."/>
        </authorList>
    </citation>
    <scope>NUCLEOTIDE SEQUENCE</scope>
    <source>
        <strain evidence="10">MSK.16.45</strain>
    </source>
</reference>
<evidence type="ECO:0000256" key="3">
    <source>
        <dbReference type="ARBA" id="ARBA00023015"/>
    </source>
</evidence>
<proteinExistence type="inferred from homology"/>
<dbReference type="EMBL" id="JAAIMP010000012">
    <property type="protein sequence ID" value="NSC77494.1"/>
    <property type="molecule type" value="Genomic_DNA"/>
</dbReference>
<dbReference type="RefSeq" id="WP_154299991.1">
    <property type="nucleotide sequence ID" value="NZ_JAAIMP010000012.1"/>
</dbReference>
<evidence type="ECO:0000256" key="2">
    <source>
        <dbReference type="ARBA" id="ARBA00022801"/>
    </source>
</evidence>
<dbReference type="Proteomes" id="UP000465607">
    <property type="component" value="Unassembled WGS sequence"/>
</dbReference>
<dbReference type="InterPro" id="IPR018060">
    <property type="entry name" value="HTH_AraC"/>
</dbReference>
<keyword evidence="6" id="KW-0326">Glycosidase</keyword>
<evidence type="ECO:0000256" key="4">
    <source>
        <dbReference type="ARBA" id="ARBA00023125"/>
    </source>
</evidence>
<dbReference type="EMBL" id="WKQV01000004">
    <property type="protein sequence ID" value="MSD26485.1"/>
    <property type="molecule type" value="Genomic_DNA"/>
</dbReference>
<dbReference type="Gene3D" id="1.10.10.60">
    <property type="entry name" value="Homeodomain-like"/>
    <property type="match status" value="2"/>
</dbReference>
<dbReference type="Proteomes" id="UP001197684">
    <property type="component" value="Unassembled WGS sequence"/>
</dbReference>
<feature type="domain" description="HTH araC/xylS-type" evidence="7">
    <location>
        <begin position="166"/>
        <end position="264"/>
    </location>
</feature>
<dbReference type="InterPro" id="IPR009057">
    <property type="entry name" value="Homeodomain-like_sf"/>
</dbReference>
<dbReference type="GO" id="GO:0003700">
    <property type="term" value="F:DNA-binding transcription factor activity"/>
    <property type="evidence" value="ECO:0007669"/>
    <property type="project" value="InterPro"/>
</dbReference>
<evidence type="ECO:0000313" key="10">
    <source>
        <dbReference type="EMBL" id="NSC77494.1"/>
    </source>
</evidence>
<accession>A0A7X2SPH0</accession>
<evidence type="ECO:0000256" key="6">
    <source>
        <dbReference type="ARBA" id="ARBA00023295"/>
    </source>
</evidence>
<dbReference type="CDD" id="cd02208">
    <property type="entry name" value="cupin_RmlC-like"/>
    <property type="match status" value="1"/>
</dbReference>
<keyword evidence="4" id="KW-0238">DNA-binding</keyword>
<gene>
    <name evidence="10" type="ORF">G4312_09420</name>
    <name evidence="9" type="ORF">GKE44_04745</name>
    <name evidence="8" type="ORF">LIZ56_03355</name>
</gene>
<protein>
    <submittedName>
        <fullName evidence="9">Helix-turn-helix domain-containing protein</fullName>
    </submittedName>
</protein>
<dbReference type="EMBL" id="JAJCJK010000003">
    <property type="protein sequence ID" value="MCB6937449.1"/>
    <property type="molecule type" value="Genomic_DNA"/>
</dbReference>
<evidence type="ECO:0000313" key="8">
    <source>
        <dbReference type="EMBL" id="MCB6937449.1"/>
    </source>
</evidence>
<dbReference type="Pfam" id="PF12833">
    <property type="entry name" value="HTH_18"/>
    <property type="match status" value="1"/>
</dbReference>
<dbReference type="PANTHER" id="PTHR43280">
    <property type="entry name" value="ARAC-FAMILY TRANSCRIPTIONAL REGULATOR"/>
    <property type="match status" value="1"/>
</dbReference>
<dbReference type="InterPro" id="IPR000514">
    <property type="entry name" value="Glyco_hydro_39"/>
</dbReference>
<dbReference type="Gene3D" id="2.60.40.1500">
    <property type="entry name" value="Glycosyl hydrolase domain, family 39"/>
    <property type="match status" value="1"/>
</dbReference>
<dbReference type="SUPFAM" id="SSF51215">
    <property type="entry name" value="Regulatory protein AraC"/>
    <property type="match status" value="1"/>
</dbReference>
<dbReference type="InterPro" id="IPR049166">
    <property type="entry name" value="GH39_cat"/>
</dbReference>
<evidence type="ECO:0000313" key="9">
    <source>
        <dbReference type="EMBL" id="MSD26485.1"/>
    </source>
</evidence>
<reference evidence="8" key="4">
    <citation type="submission" date="2021-10" db="EMBL/GenBank/DDBJ databases">
        <title>Collection of gut derived symbiotic bacterial strains cultured from healthy donors.</title>
        <authorList>
            <person name="Lin H."/>
            <person name="Littmann E."/>
            <person name="Kohout C."/>
            <person name="Pamer E.G."/>
        </authorList>
    </citation>
    <scope>NUCLEOTIDE SEQUENCE</scope>
    <source>
        <strain evidence="8">DFI.9.42</strain>
    </source>
</reference>
<organism evidence="9 11">
    <name type="scientific">Agathobacter rectalis</name>
    <dbReference type="NCBI Taxonomy" id="39491"/>
    <lineage>
        <taxon>Bacteria</taxon>
        <taxon>Bacillati</taxon>
        <taxon>Bacillota</taxon>
        <taxon>Clostridia</taxon>
        <taxon>Lachnospirales</taxon>
        <taxon>Lachnospiraceae</taxon>
        <taxon>Agathobacter</taxon>
    </lineage>
</organism>
<comment type="similarity">
    <text evidence="1">Belongs to the glycosyl hydrolase 39 family.</text>
</comment>
<dbReference type="SMART" id="SM00342">
    <property type="entry name" value="HTH_ARAC"/>
    <property type="match status" value="1"/>
</dbReference>
<evidence type="ECO:0000259" key="7">
    <source>
        <dbReference type="PROSITE" id="PS01124"/>
    </source>
</evidence>
<evidence type="ECO:0000256" key="5">
    <source>
        <dbReference type="ARBA" id="ARBA00023163"/>
    </source>
</evidence>
<dbReference type="InterPro" id="IPR013096">
    <property type="entry name" value="Cupin_2"/>
</dbReference>
<dbReference type="Gene3D" id="2.60.120.10">
    <property type="entry name" value="Jelly Rolls"/>
    <property type="match status" value="1"/>
</dbReference>
<evidence type="ECO:0000313" key="11">
    <source>
        <dbReference type="Proteomes" id="UP000465607"/>
    </source>
</evidence>
<reference evidence="9 11" key="1">
    <citation type="journal article" date="2019" name="Nat. Med.">
        <title>A library of human gut bacterial isolates paired with longitudinal multiomics data enables mechanistic microbiome research.</title>
        <authorList>
            <person name="Poyet M."/>
            <person name="Groussin M."/>
            <person name="Gibbons S.M."/>
            <person name="Avila-Pacheco J."/>
            <person name="Jiang X."/>
            <person name="Kearney S.M."/>
            <person name="Perrotta A.R."/>
            <person name="Berdy B."/>
            <person name="Zhao S."/>
            <person name="Lieberman T.D."/>
            <person name="Swanson P.K."/>
            <person name="Smith M."/>
            <person name="Roesemann S."/>
            <person name="Alexander J.E."/>
            <person name="Rich S.A."/>
            <person name="Livny J."/>
            <person name="Vlamakis H."/>
            <person name="Clish C."/>
            <person name="Bullock K."/>
            <person name="Deik A."/>
            <person name="Scott J."/>
            <person name="Pierce K.A."/>
            <person name="Xavier R.J."/>
            <person name="Alm E.J."/>
        </authorList>
    </citation>
    <scope>NUCLEOTIDE SEQUENCE [LARGE SCALE GENOMIC DNA]</scope>
    <source>
        <strain evidence="9 11">BIOML-A5</strain>
    </source>
</reference>
<keyword evidence="5" id="KW-0804">Transcription</keyword>